<dbReference type="SMART" id="SM00646">
    <property type="entry name" value="Ami_3"/>
    <property type="match status" value="1"/>
</dbReference>
<dbReference type="Pfam" id="PF01520">
    <property type="entry name" value="Amidase_3"/>
    <property type="match status" value="1"/>
</dbReference>
<evidence type="ECO:0000256" key="3">
    <source>
        <dbReference type="ARBA" id="ARBA00022801"/>
    </source>
</evidence>
<protein>
    <recommendedName>
        <fullName evidence="2">N-acetylmuramoyl-L-alanine amidase</fullName>
        <ecNumber evidence="2">3.5.1.28</ecNumber>
    </recommendedName>
</protein>
<evidence type="ECO:0000256" key="4">
    <source>
        <dbReference type="SAM" id="SignalP"/>
    </source>
</evidence>
<dbReference type="PANTHER" id="PTHR30404:SF0">
    <property type="entry name" value="N-ACETYLMURAMOYL-L-ALANINE AMIDASE AMIC"/>
    <property type="match status" value="1"/>
</dbReference>
<keyword evidence="7" id="KW-1185">Reference proteome</keyword>
<comment type="caution">
    <text evidence="6">The sequence shown here is derived from an EMBL/GenBank/DDBJ whole genome shotgun (WGS) entry which is preliminary data.</text>
</comment>
<organism evidence="6 7">
    <name type="scientific">Sulfurovum zhangzhouensis</name>
    <dbReference type="NCBI Taxonomy" id="3019067"/>
    <lineage>
        <taxon>Bacteria</taxon>
        <taxon>Pseudomonadati</taxon>
        <taxon>Campylobacterota</taxon>
        <taxon>Epsilonproteobacteria</taxon>
        <taxon>Campylobacterales</taxon>
        <taxon>Sulfurovaceae</taxon>
        <taxon>Sulfurovum</taxon>
    </lineage>
</organism>
<evidence type="ECO:0000259" key="5">
    <source>
        <dbReference type="SMART" id="SM00646"/>
    </source>
</evidence>
<evidence type="ECO:0000256" key="1">
    <source>
        <dbReference type="ARBA" id="ARBA00001561"/>
    </source>
</evidence>
<name>A0ABT7QW58_9BACT</name>
<dbReference type="PROSITE" id="PS51257">
    <property type="entry name" value="PROKAR_LIPOPROTEIN"/>
    <property type="match status" value="1"/>
</dbReference>
<dbReference type="PANTHER" id="PTHR30404">
    <property type="entry name" value="N-ACETYLMURAMOYL-L-ALANINE AMIDASE"/>
    <property type="match status" value="1"/>
</dbReference>
<feature type="chain" id="PRO_5046665648" description="N-acetylmuramoyl-L-alanine amidase" evidence="4">
    <location>
        <begin position="19"/>
        <end position="254"/>
    </location>
</feature>
<feature type="domain" description="MurNAc-LAA" evidence="5">
    <location>
        <begin position="85"/>
        <end position="242"/>
    </location>
</feature>
<keyword evidence="4" id="KW-0732">Signal</keyword>
<dbReference type="EMBL" id="JAQIBD010000001">
    <property type="protein sequence ID" value="MDM5271062.1"/>
    <property type="molecule type" value="Genomic_DNA"/>
</dbReference>
<gene>
    <name evidence="6" type="ORF">PGH07_02595</name>
</gene>
<evidence type="ECO:0000313" key="6">
    <source>
        <dbReference type="EMBL" id="MDM5271062.1"/>
    </source>
</evidence>
<accession>A0ABT7QW58</accession>
<dbReference type="Gene3D" id="3.40.630.40">
    <property type="entry name" value="Zn-dependent exopeptidases"/>
    <property type="match status" value="1"/>
</dbReference>
<evidence type="ECO:0000313" key="7">
    <source>
        <dbReference type="Proteomes" id="UP001169069"/>
    </source>
</evidence>
<dbReference type="InterPro" id="IPR002508">
    <property type="entry name" value="MurNAc-LAA_cat"/>
</dbReference>
<dbReference type="EC" id="3.5.1.28" evidence="2"/>
<dbReference type="RefSeq" id="WP_289412364.1">
    <property type="nucleotide sequence ID" value="NZ_JAQIBD010000001.1"/>
</dbReference>
<dbReference type="SUPFAM" id="SSF53187">
    <property type="entry name" value="Zn-dependent exopeptidases"/>
    <property type="match status" value="1"/>
</dbReference>
<feature type="signal peptide" evidence="4">
    <location>
        <begin position="1"/>
        <end position="18"/>
    </location>
</feature>
<dbReference type="CDD" id="cd02696">
    <property type="entry name" value="MurNAc-LAA"/>
    <property type="match status" value="1"/>
</dbReference>
<evidence type="ECO:0000256" key="2">
    <source>
        <dbReference type="ARBA" id="ARBA00011901"/>
    </source>
</evidence>
<proteinExistence type="predicted"/>
<comment type="catalytic activity">
    <reaction evidence="1">
        <text>Hydrolyzes the link between N-acetylmuramoyl residues and L-amino acid residues in certain cell-wall glycopeptides.</text>
        <dbReference type="EC" id="3.5.1.28"/>
    </reaction>
</comment>
<dbReference type="Proteomes" id="UP001169069">
    <property type="component" value="Unassembled WGS sequence"/>
</dbReference>
<reference evidence="6" key="1">
    <citation type="submission" date="2023-01" db="EMBL/GenBank/DDBJ databases">
        <title>Sulfurovum sp. zt1-1 genome assembly.</title>
        <authorList>
            <person name="Wang J."/>
        </authorList>
    </citation>
    <scope>NUCLEOTIDE SEQUENCE</scope>
    <source>
        <strain evidence="6">Zt1-1</strain>
    </source>
</reference>
<dbReference type="InterPro" id="IPR050695">
    <property type="entry name" value="N-acetylmuramoyl_amidase_3"/>
</dbReference>
<sequence length="254" mass="27882">MRTVSLFLIFLFAMAGCASPDRSKALVVIDAGHGGHDTGAISDGKFEKDLVLSIAKRVKQALRQNGHPVYLTRGGDRFLKLGQRTRIADKKGAMIFLSIHANASPTPKKNEILSGVETYYLQKSGDARSQHIAERENAAVLMGTDDLSKDVIIDAVLNGPKIVESHKLAIDVQREMLNKMRSECRDVKDGGVRAGPFYVLVGASRPSILVEVGYLSNTKERQRLFDAEYQNAIAKGIASGIGRYLDNRKKEIDI</sequence>
<keyword evidence="3" id="KW-0378">Hydrolase</keyword>